<dbReference type="Gene3D" id="1.10.760.10">
    <property type="entry name" value="Cytochrome c-like domain"/>
    <property type="match status" value="2"/>
</dbReference>
<dbReference type="EC" id="2.8.5.2" evidence="14"/>
<dbReference type="GO" id="GO:0042597">
    <property type="term" value="C:periplasmic space"/>
    <property type="evidence" value="ECO:0007669"/>
    <property type="project" value="UniProtKB-SubCell"/>
</dbReference>
<evidence type="ECO:0000256" key="13">
    <source>
        <dbReference type="ARBA" id="ARBA00048423"/>
    </source>
</evidence>
<evidence type="ECO:0000256" key="16">
    <source>
        <dbReference type="PIRSR" id="PIRSR038455-2"/>
    </source>
</evidence>
<feature type="binding site" description="covalent" evidence="16">
    <location>
        <position position="207"/>
    </location>
    <ligand>
        <name>heme c</name>
        <dbReference type="ChEBI" id="CHEBI:61717"/>
        <label>2</label>
    </ligand>
</feature>
<dbReference type="AlphaFoldDB" id="A0A1F6T8Z3"/>
<comment type="cofactor">
    <cofactor evidence="16">
        <name>heme</name>
        <dbReference type="ChEBI" id="CHEBI:30413"/>
    </cofactor>
    <text evidence="16">Binds 2 heme groups per subunit.</text>
</comment>
<feature type="binding site" description="axial binding residue" evidence="17">
    <location>
        <position position="208"/>
    </location>
    <ligand>
        <name>heme c</name>
        <dbReference type="ChEBI" id="CHEBI:61717"/>
        <label>2</label>
    </ligand>
    <ligandPart>
        <name>Fe</name>
        <dbReference type="ChEBI" id="CHEBI:18248"/>
    </ligandPart>
</feature>
<feature type="domain" description="Cytochrome c" evidence="19">
    <location>
        <begin position="80"/>
        <end position="171"/>
    </location>
</feature>
<dbReference type="SUPFAM" id="SSF46626">
    <property type="entry name" value="Cytochrome c"/>
    <property type="match status" value="2"/>
</dbReference>
<evidence type="ECO:0000256" key="10">
    <source>
        <dbReference type="ARBA" id="ARBA00023004"/>
    </source>
</evidence>
<dbReference type="GO" id="GO:0046872">
    <property type="term" value="F:metal ion binding"/>
    <property type="evidence" value="ECO:0007669"/>
    <property type="project" value="UniProtKB-KW"/>
</dbReference>
<comment type="subcellular location">
    <subcellularLocation>
        <location evidence="1 14">Periplasm</location>
    </subcellularLocation>
</comment>
<dbReference type="GO" id="GO:0016740">
    <property type="term" value="F:transferase activity"/>
    <property type="evidence" value="ECO:0007669"/>
    <property type="project" value="UniProtKB-KW"/>
</dbReference>
<sequence>MKKILLMLAAFGVLGTGATAVQADPKSDLAKFQAYFRAKFPTVKFDDYTHGLYTLPGMQVYKAQWTAINEFPPYELGLSKGEEMWKKPFANGKTFASCFPNGGVKIAQHYPKWDKAKKEVRSAEMDLIDCMKANEPSMAEKFKDLDKDGKARVSMANLTAYLYSLSKGERVAPAVDFSDPGARKAYEEGKKFFWAKRGQLNFACGDCHGANAGKNLGGNQPLSAALGHTTGWPAFRPVWGRLETIHQRYKTCNKQVRAKPGKHFSKPYLNLQLYETYMSSGLPLSAPAMRN</sequence>
<keyword evidence="7 18" id="KW-0732">Signal</keyword>
<evidence type="ECO:0000256" key="3">
    <source>
        <dbReference type="ARBA" id="ARBA00022448"/>
    </source>
</evidence>
<dbReference type="PIRSF" id="PIRSF038455">
    <property type="entry name" value="SoxA"/>
    <property type="match status" value="1"/>
</dbReference>
<evidence type="ECO:0000256" key="1">
    <source>
        <dbReference type="ARBA" id="ARBA00004418"/>
    </source>
</evidence>
<comment type="caution">
    <text evidence="20">The sequence shown here is derived from an EMBL/GenBank/DDBJ whole genome shotgun (WGS) entry which is preliminary data.</text>
</comment>
<evidence type="ECO:0000256" key="9">
    <source>
        <dbReference type="ARBA" id="ARBA00022982"/>
    </source>
</evidence>
<feature type="chain" id="PRO_5009526609" description="SoxAX cytochrome complex subunit A" evidence="18">
    <location>
        <begin position="24"/>
        <end position="291"/>
    </location>
</feature>
<comment type="subunit">
    <text evidence="2 14">Heterodimer of SoxA and SoxX.</text>
</comment>
<feature type="binding site" evidence="16">
    <location>
        <position position="248"/>
    </location>
    <ligand>
        <name>substrate</name>
    </ligand>
</feature>
<dbReference type="Proteomes" id="UP000178379">
    <property type="component" value="Unassembled WGS sequence"/>
</dbReference>
<comment type="catalytic activity">
    <reaction evidence="13 14">
        <text>S-sulfanyl-L-cysteinyl-[SoxY protein] + thiosulfate + 2 Fe(III)-[cytochrome c] = S-(2-sulfodisulfanyl)-L-cysteinyl-[SoxY protein] + 2 Fe(II)-[cytochrome c] + 2 H(+)</text>
        <dbReference type="Rhea" id="RHEA:51224"/>
        <dbReference type="Rhea" id="RHEA-COMP:10350"/>
        <dbReference type="Rhea" id="RHEA-COMP:14399"/>
        <dbReference type="Rhea" id="RHEA-COMP:14689"/>
        <dbReference type="Rhea" id="RHEA-COMP:14690"/>
        <dbReference type="ChEBI" id="CHEBI:15378"/>
        <dbReference type="ChEBI" id="CHEBI:29033"/>
        <dbReference type="ChEBI" id="CHEBI:29034"/>
        <dbReference type="ChEBI" id="CHEBI:33542"/>
        <dbReference type="ChEBI" id="CHEBI:61963"/>
        <dbReference type="ChEBI" id="CHEBI:140664"/>
        <dbReference type="EC" id="2.8.5.2"/>
    </reaction>
</comment>
<feature type="binding site" description="axial binding residue" evidence="17">
    <location>
        <position position="130"/>
    </location>
    <ligand>
        <name>heme c</name>
        <dbReference type="ChEBI" id="CHEBI:61717"/>
        <label>1</label>
    </ligand>
    <ligandPart>
        <name>Fe</name>
        <dbReference type="ChEBI" id="CHEBI:18248"/>
    </ligandPart>
</feature>
<evidence type="ECO:0000256" key="6">
    <source>
        <dbReference type="ARBA" id="ARBA00022723"/>
    </source>
</evidence>
<evidence type="ECO:0000256" key="5">
    <source>
        <dbReference type="ARBA" id="ARBA00022679"/>
    </source>
</evidence>
<protein>
    <recommendedName>
        <fullName evidence="14">SoxAX cytochrome complex subunit A</fullName>
        <ecNumber evidence="14">2.8.5.2</ecNumber>
    </recommendedName>
    <alternativeName>
        <fullName evidence="14">Protein SoxA</fullName>
    </alternativeName>
    <alternativeName>
        <fullName evidence="14">Sulfur oxidizing protein A</fullName>
    </alternativeName>
    <alternativeName>
        <fullName evidence="14">Thiosulfate-oxidizing multienzyme system protein SoxA</fullName>
    </alternativeName>
</protein>
<feature type="binding site" description="covalent" evidence="16">
    <location>
        <position position="98"/>
    </location>
    <ligand>
        <name>heme c</name>
        <dbReference type="ChEBI" id="CHEBI:61717"/>
        <label>1</label>
    </ligand>
</feature>
<comment type="catalytic activity">
    <reaction evidence="12 14">
        <text>L-cysteinyl-[SoxY protein] + thiosulfate + 2 Fe(III)-[cytochrome c] = S-sulfosulfanyl-L-cysteinyl-[SoxY protein] + 2 Fe(II)-[cytochrome c] + 2 H(+)</text>
        <dbReference type="Rhea" id="RHEA:56720"/>
        <dbReference type="Rhea" id="RHEA-COMP:10350"/>
        <dbReference type="Rhea" id="RHEA-COMP:14328"/>
        <dbReference type="Rhea" id="RHEA-COMP:14399"/>
        <dbReference type="Rhea" id="RHEA-COMP:14691"/>
        <dbReference type="ChEBI" id="CHEBI:15378"/>
        <dbReference type="ChEBI" id="CHEBI:29033"/>
        <dbReference type="ChEBI" id="CHEBI:29034"/>
        <dbReference type="ChEBI" id="CHEBI:29950"/>
        <dbReference type="ChEBI" id="CHEBI:33542"/>
        <dbReference type="ChEBI" id="CHEBI:139321"/>
        <dbReference type="EC" id="2.8.5.2"/>
    </reaction>
</comment>
<dbReference type="EMBL" id="MFSQ01000008">
    <property type="protein sequence ID" value="OGI41539.1"/>
    <property type="molecule type" value="Genomic_DNA"/>
</dbReference>
<keyword evidence="5 14" id="KW-0808">Transferase</keyword>
<dbReference type="GO" id="GO:0070069">
    <property type="term" value="C:cytochrome complex"/>
    <property type="evidence" value="ECO:0007669"/>
    <property type="project" value="InterPro"/>
</dbReference>
<dbReference type="NCBIfam" id="TIGR04484">
    <property type="entry name" value="thiosulf_SoxA"/>
    <property type="match status" value="1"/>
</dbReference>
<dbReference type="GO" id="GO:0016669">
    <property type="term" value="F:oxidoreductase activity, acting on a sulfur group of donors, cytochrome as acceptor"/>
    <property type="evidence" value="ECO:0007669"/>
    <property type="project" value="InterPro"/>
</dbReference>
<evidence type="ECO:0000256" key="8">
    <source>
        <dbReference type="ARBA" id="ARBA00022764"/>
    </source>
</evidence>
<evidence type="ECO:0000256" key="12">
    <source>
        <dbReference type="ARBA" id="ARBA00048077"/>
    </source>
</evidence>
<evidence type="ECO:0000256" key="17">
    <source>
        <dbReference type="PIRSR" id="PIRSR038455-3"/>
    </source>
</evidence>
<keyword evidence="9 14" id="KW-0249">Electron transport</keyword>
<feature type="signal peptide" evidence="18">
    <location>
        <begin position="1"/>
        <end position="23"/>
    </location>
</feature>
<dbReference type="InterPro" id="IPR036909">
    <property type="entry name" value="Cyt_c-like_dom_sf"/>
</dbReference>
<accession>A0A1F6T8Z3</accession>
<feature type="binding site" description="axial binding residue" evidence="17">
    <location>
        <position position="252"/>
    </location>
    <ligand>
        <name>heme c</name>
        <dbReference type="ChEBI" id="CHEBI:61717"/>
        <label>2</label>
    </ligand>
    <ligandPart>
        <name>Fe</name>
        <dbReference type="ChEBI" id="CHEBI:18248"/>
    </ligandPart>
</feature>
<dbReference type="STRING" id="1817756.A2140_08715"/>
<keyword evidence="3 14" id="KW-0813">Transport</keyword>
<evidence type="ECO:0000256" key="4">
    <source>
        <dbReference type="ARBA" id="ARBA00022617"/>
    </source>
</evidence>
<dbReference type="GO" id="GO:0009055">
    <property type="term" value="F:electron transfer activity"/>
    <property type="evidence" value="ECO:0007669"/>
    <property type="project" value="InterPro"/>
</dbReference>
<evidence type="ECO:0000256" key="14">
    <source>
        <dbReference type="PIRNR" id="PIRNR038455"/>
    </source>
</evidence>
<dbReference type="GO" id="GO:0019417">
    <property type="term" value="P:sulfur oxidation"/>
    <property type="evidence" value="ECO:0007669"/>
    <property type="project" value="InterPro"/>
</dbReference>
<organism evidence="20 21">
    <name type="scientific">Candidatus Muproteobacteria bacterium RBG_16_62_13</name>
    <dbReference type="NCBI Taxonomy" id="1817756"/>
    <lineage>
        <taxon>Bacteria</taxon>
        <taxon>Pseudomonadati</taxon>
        <taxon>Pseudomonadota</taxon>
        <taxon>Candidatus Muproteobacteria</taxon>
    </lineage>
</organism>
<keyword evidence="6 14" id="KW-0479">Metal-binding</keyword>
<feature type="active site" description="Cysteine persulfide intermediate" evidence="15">
    <location>
        <position position="252"/>
    </location>
</feature>
<evidence type="ECO:0000313" key="20">
    <source>
        <dbReference type="EMBL" id="OGI41539.1"/>
    </source>
</evidence>
<evidence type="ECO:0000256" key="15">
    <source>
        <dbReference type="PIRSR" id="PIRSR038455-1"/>
    </source>
</evidence>
<evidence type="ECO:0000259" key="19">
    <source>
        <dbReference type="Pfam" id="PF21342"/>
    </source>
</evidence>
<evidence type="ECO:0000313" key="21">
    <source>
        <dbReference type="Proteomes" id="UP000178379"/>
    </source>
</evidence>
<comment type="similarity">
    <text evidence="11 14">Belongs to the SoxA family.</text>
</comment>
<evidence type="ECO:0000256" key="7">
    <source>
        <dbReference type="ARBA" id="ARBA00022729"/>
    </source>
</evidence>
<keyword evidence="10 14" id="KW-0408">Iron</keyword>
<dbReference type="GO" id="GO:0020037">
    <property type="term" value="F:heme binding"/>
    <property type="evidence" value="ECO:0007669"/>
    <property type="project" value="InterPro"/>
</dbReference>
<keyword evidence="8 14" id="KW-0574">Periplasm</keyword>
<evidence type="ECO:0000256" key="11">
    <source>
        <dbReference type="ARBA" id="ARBA00025746"/>
    </source>
</evidence>
<evidence type="ECO:0000256" key="18">
    <source>
        <dbReference type="SAM" id="SignalP"/>
    </source>
</evidence>
<dbReference type="Pfam" id="PF21342">
    <property type="entry name" value="SoxA-TsdA_cyt-c"/>
    <property type="match status" value="1"/>
</dbReference>
<dbReference type="InterPro" id="IPR009056">
    <property type="entry name" value="Cyt_c-like_dom"/>
</dbReference>
<keyword evidence="4 14" id="KW-0349">Heme</keyword>
<gene>
    <name evidence="20" type="ORF">A2140_08715</name>
</gene>
<name>A0A1F6T8Z3_9PROT</name>
<dbReference type="InterPro" id="IPR025710">
    <property type="entry name" value="SoxA"/>
</dbReference>
<reference evidence="20 21" key="1">
    <citation type="journal article" date="2016" name="Nat. Commun.">
        <title>Thousands of microbial genomes shed light on interconnected biogeochemical processes in an aquifer system.</title>
        <authorList>
            <person name="Anantharaman K."/>
            <person name="Brown C.T."/>
            <person name="Hug L.A."/>
            <person name="Sharon I."/>
            <person name="Castelle C.J."/>
            <person name="Probst A.J."/>
            <person name="Thomas B.C."/>
            <person name="Singh A."/>
            <person name="Wilkins M.J."/>
            <person name="Karaoz U."/>
            <person name="Brodie E.L."/>
            <person name="Williams K.H."/>
            <person name="Hubbard S.S."/>
            <person name="Banfield J.F."/>
        </authorList>
    </citation>
    <scope>NUCLEOTIDE SEQUENCE [LARGE SCALE GENOMIC DNA]</scope>
</reference>
<evidence type="ECO:0000256" key="2">
    <source>
        <dbReference type="ARBA" id="ARBA00011530"/>
    </source>
</evidence>
<proteinExistence type="inferred from homology"/>
<feature type="binding site" description="covalent" evidence="16">
    <location>
        <position position="204"/>
    </location>
    <ligand>
        <name>heme c</name>
        <dbReference type="ChEBI" id="CHEBI:61717"/>
        <label>2</label>
    </ligand>
</feature>